<name>A0A1J1ITE7_9DIPT</name>
<gene>
    <name evidence="1" type="ORF">CLUMA_CG016735</name>
</gene>
<evidence type="ECO:0000313" key="2">
    <source>
        <dbReference type="Proteomes" id="UP000183832"/>
    </source>
</evidence>
<keyword evidence="2" id="KW-1185">Reference proteome</keyword>
<dbReference type="AlphaFoldDB" id="A0A1J1ITE7"/>
<evidence type="ECO:0000313" key="1">
    <source>
        <dbReference type="EMBL" id="CRL03002.1"/>
    </source>
</evidence>
<accession>A0A1J1ITE7</accession>
<dbReference type="EMBL" id="CVRI01000059">
    <property type="protein sequence ID" value="CRL03002.1"/>
    <property type="molecule type" value="Genomic_DNA"/>
</dbReference>
<protein>
    <submittedName>
        <fullName evidence="1">CLUMA_CG016735, isoform A</fullName>
    </submittedName>
</protein>
<proteinExistence type="predicted"/>
<dbReference type="Proteomes" id="UP000183832">
    <property type="component" value="Unassembled WGS sequence"/>
</dbReference>
<reference evidence="1 2" key="1">
    <citation type="submission" date="2015-04" db="EMBL/GenBank/DDBJ databases">
        <authorList>
            <person name="Syromyatnikov M.Y."/>
            <person name="Popov V.N."/>
        </authorList>
    </citation>
    <scope>NUCLEOTIDE SEQUENCE [LARGE SCALE GENOMIC DNA]</scope>
</reference>
<organism evidence="1 2">
    <name type="scientific">Clunio marinus</name>
    <dbReference type="NCBI Taxonomy" id="568069"/>
    <lineage>
        <taxon>Eukaryota</taxon>
        <taxon>Metazoa</taxon>
        <taxon>Ecdysozoa</taxon>
        <taxon>Arthropoda</taxon>
        <taxon>Hexapoda</taxon>
        <taxon>Insecta</taxon>
        <taxon>Pterygota</taxon>
        <taxon>Neoptera</taxon>
        <taxon>Endopterygota</taxon>
        <taxon>Diptera</taxon>
        <taxon>Nematocera</taxon>
        <taxon>Chironomoidea</taxon>
        <taxon>Chironomidae</taxon>
        <taxon>Clunio</taxon>
    </lineage>
</organism>
<sequence>METSKRNYLKFRSYAKLYPPNPTPFWVVTTSSFRSGEAKVTAMATTNNNRNFIITNIKLIFG</sequence>